<keyword evidence="2" id="KW-1003">Cell membrane</keyword>
<protein>
    <submittedName>
        <fullName evidence="7">ABC transporter permease</fullName>
    </submittedName>
</protein>
<dbReference type="RefSeq" id="WP_311759223.1">
    <property type="nucleotide sequence ID" value="NZ_JAVRQI010000006.1"/>
</dbReference>
<dbReference type="PANTHER" id="PTHR47089:SF1">
    <property type="entry name" value="GUANOSINE ABC TRANSPORTER PERMEASE PROTEIN NUPP"/>
    <property type="match status" value="1"/>
</dbReference>
<sequence>MRLSLIRRERASARAAVIAALLALLLSILTSAVLFAILGVPPLKALYAMLIEPFQNWSSFSEILLKTGPLLLIAQGLAIGYRAKVFNIGAEGQLILGAIFASAIPITFPTAAGWWVWPLMMVLGALGGLLWAVVPAFWRSRLNASEILVTLMMSLVAAQLLNYMLLGPWKDPAGFNFPQSIMFQWDAMLPTLLPGTRVNISLLFALAASLAAWLYMQRSFGGYRLLVGGLAPRAAGYAGFSESRAIWISLLIGGAAAGLAGAAEVAGPIGQLQRSVSGGYGYSAIIAAYLGGLHPIGMIFSSFLLAALFIGGDSAMVSAGLPVAAVRVVQGLLLVFYLGGLTFIRYRLVIARTAEA</sequence>
<evidence type="ECO:0000256" key="3">
    <source>
        <dbReference type="ARBA" id="ARBA00022692"/>
    </source>
</evidence>
<feature type="transmembrane region" description="Helical" evidence="6">
    <location>
        <begin position="223"/>
        <end position="240"/>
    </location>
</feature>
<comment type="caution">
    <text evidence="7">The sequence shown here is derived from an EMBL/GenBank/DDBJ whole genome shotgun (WGS) entry which is preliminary data.</text>
</comment>
<evidence type="ECO:0000256" key="4">
    <source>
        <dbReference type="ARBA" id="ARBA00022989"/>
    </source>
</evidence>
<feature type="transmembrane region" description="Helical" evidence="6">
    <location>
        <begin position="198"/>
        <end position="216"/>
    </location>
</feature>
<reference evidence="8" key="1">
    <citation type="submission" date="2023-07" db="EMBL/GenBank/DDBJ databases">
        <title>Characterization of two Paracoccaceae strains isolated from Phycosphere and proposal of Xinfangfangia lacusdiani sp. nov.</title>
        <authorList>
            <person name="Deng Y."/>
            <person name="Zhang Y.Q."/>
        </authorList>
    </citation>
    <scope>NUCLEOTIDE SEQUENCE [LARGE SCALE GENOMIC DNA]</scope>
    <source>
        <strain evidence="8">CPCC 101403</strain>
    </source>
</reference>
<evidence type="ECO:0000256" key="6">
    <source>
        <dbReference type="SAM" id="Phobius"/>
    </source>
</evidence>
<proteinExistence type="predicted"/>
<keyword evidence="5 6" id="KW-0472">Membrane</keyword>
<evidence type="ECO:0000313" key="8">
    <source>
        <dbReference type="Proteomes" id="UP001251085"/>
    </source>
</evidence>
<feature type="transmembrane region" description="Helical" evidence="6">
    <location>
        <begin position="246"/>
        <end position="267"/>
    </location>
</feature>
<dbReference type="InterPro" id="IPR001851">
    <property type="entry name" value="ABC_transp_permease"/>
</dbReference>
<dbReference type="Proteomes" id="UP001251085">
    <property type="component" value="Unassembled WGS sequence"/>
</dbReference>
<keyword evidence="3 6" id="KW-0812">Transmembrane</keyword>
<evidence type="ECO:0000256" key="1">
    <source>
        <dbReference type="ARBA" id="ARBA00004651"/>
    </source>
</evidence>
<feature type="transmembrane region" description="Helical" evidence="6">
    <location>
        <begin position="279"/>
        <end position="312"/>
    </location>
</feature>
<dbReference type="EMBL" id="JAVRQI010000006">
    <property type="protein sequence ID" value="MDT1062127.1"/>
    <property type="molecule type" value="Genomic_DNA"/>
</dbReference>
<feature type="transmembrane region" description="Helical" evidence="6">
    <location>
        <begin position="324"/>
        <end position="344"/>
    </location>
</feature>
<organism evidence="7 8">
    <name type="scientific">Paracoccus broussonetiae</name>
    <dbReference type="NCBI Taxonomy" id="3075834"/>
    <lineage>
        <taxon>Bacteria</taxon>
        <taxon>Pseudomonadati</taxon>
        <taxon>Pseudomonadota</taxon>
        <taxon>Alphaproteobacteria</taxon>
        <taxon>Rhodobacterales</taxon>
        <taxon>Paracoccaceae</taxon>
        <taxon>Paracoccus</taxon>
    </lineage>
</organism>
<dbReference type="CDD" id="cd06580">
    <property type="entry name" value="TM_PBP1_transp_TpRbsC_like"/>
    <property type="match status" value="1"/>
</dbReference>
<feature type="transmembrane region" description="Helical" evidence="6">
    <location>
        <begin position="63"/>
        <end position="81"/>
    </location>
</feature>
<name>A0ABU3ED31_9RHOB</name>
<keyword evidence="8" id="KW-1185">Reference proteome</keyword>
<evidence type="ECO:0000313" key="7">
    <source>
        <dbReference type="EMBL" id="MDT1062127.1"/>
    </source>
</evidence>
<feature type="transmembrane region" description="Helical" evidence="6">
    <location>
        <begin position="147"/>
        <end position="166"/>
    </location>
</feature>
<dbReference type="Pfam" id="PF02653">
    <property type="entry name" value="BPD_transp_2"/>
    <property type="match status" value="1"/>
</dbReference>
<evidence type="ECO:0000256" key="2">
    <source>
        <dbReference type="ARBA" id="ARBA00022475"/>
    </source>
</evidence>
<evidence type="ECO:0000256" key="5">
    <source>
        <dbReference type="ARBA" id="ARBA00023136"/>
    </source>
</evidence>
<keyword evidence="4 6" id="KW-1133">Transmembrane helix</keyword>
<dbReference type="PANTHER" id="PTHR47089">
    <property type="entry name" value="ABC TRANSPORTER, PERMEASE PROTEIN"/>
    <property type="match status" value="1"/>
</dbReference>
<gene>
    <name evidence="7" type="ORF">RM190_09680</name>
</gene>
<feature type="transmembrane region" description="Helical" evidence="6">
    <location>
        <begin position="114"/>
        <end position="138"/>
    </location>
</feature>
<comment type="subcellular location">
    <subcellularLocation>
        <location evidence="1">Cell membrane</location>
        <topology evidence="1">Multi-pass membrane protein</topology>
    </subcellularLocation>
</comment>
<feature type="transmembrane region" description="Helical" evidence="6">
    <location>
        <begin position="88"/>
        <end position="108"/>
    </location>
</feature>
<accession>A0ABU3ED31</accession>